<evidence type="ECO:0000313" key="10">
    <source>
        <dbReference type="Proteomes" id="UP000011820"/>
    </source>
</evidence>
<evidence type="ECO:0000259" key="8">
    <source>
        <dbReference type="Pfam" id="PF01494"/>
    </source>
</evidence>
<accession>A0ABN4B134</accession>
<keyword evidence="7" id="KW-0503">Monooxygenase</keyword>
<proteinExistence type="inferred from homology"/>
<feature type="domain" description="FAD-binding" evidence="8">
    <location>
        <begin position="4"/>
        <end position="307"/>
    </location>
</feature>
<sequence length="384" mass="43390">MNHFDVIIIGSGLAGSVAAIGAAKKGFLTALVSPRSFLQDLRTTMLMGEGIDFLKEINVWDFLQDIAEPVSSFRLVDITDRLITAPDAIFHSSEIGLDAFGYNIPNHVLMESFAEKISQDPLIHCFDALANEIQIGEEEVTILLSTGQQIVGQFLIGSDGRNSSVRRQMGYGENKWSYPQKALVLNFQHSMPHNGRCVEFHKSLGTITQIPLRENFSSLVWIMESQEADFYYKLPVNEIARRLEQYLYPVIGKIEVVTDVQIFQLSGMISHCFGKKRVVLVGEAAHALPPICGQGLNLSMRDVIILLNLFQSEHMSFRAIGNRYHAMRRGDIIKRIVGTDLFNRSLFSRYPLLQILRAGTFHLLKRVTPLRHQVMRQSLFLRDL</sequence>
<dbReference type="InterPro" id="IPR036188">
    <property type="entry name" value="FAD/NAD-bd_sf"/>
</dbReference>
<keyword evidence="6" id="KW-0560">Oxidoreductase</keyword>
<dbReference type="InterPro" id="IPR010971">
    <property type="entry name" value="UbiH/COQ6"/>
</dbReference>
<evidence type="ECO:0000256" key="1">
    <source>
        <dbReference type="ARBA" id="ARBA00001974"/>
    </source>
</evidence>
<evidence type="ECO:0000256" key="3">
    <source>
        <dbReference type="ARBA" id="ARBA00005349"/>
    </source>
</evidence>
<evidence type="ECO:0000256" key="7">
    <source>
        <dbReference type="ARBA" id="ARBA00023033"/>
    </source>
</evidence>
<dbReference type="PRINTS" id="PR00420">
    <property type="entry name" value="RNGMNOXGNASE"/>
</dbReference>
<dbReference type="PANTHER" id="PTHR43876">
    <property type="entry name" value="UBIQUINONE BIOSYNTHESIS MONOOXYGENASE COQ6, MITOCHONDRIAL"/>
    <property type="match status" value="1"/>
</dbReference>
<gene>
    <name evidence="9" type="ORF">WSI_03550</name>
</gene>
<comment type="pathway">
    <text evidence="2">Cofactor biosynthesis; ubiquinone biosynthesis.</text>
</comment>
<keyword evidence="5" id="KW-0274">FAD</keyword>
<dbReference type="EMBL" id="CP004005">
    <property type="protein sequence ID" value="AGH17080.1"/>
    <property type="molecule type" value="Genomic_DNA"/>
</dbReference>
<dbReference type="NCBIfam" id="TIGR01988">
    <property type="entry name" value="Ubi-OHases"/>
    <property type="match status" value="1"/>
</dbReference>
<evidence type="ECO:0000313" key="9">
    <source>
        <dbReference type="EMBL" id="AGH17080.1"/>
    </source>
</evidence>
<dbReference type="PANTHER" id="PTHR43876:SF7">
    <property type="entry name" value="UBIQUINONE BIOSYNTHESIS MONOOXYGENASE COQ6, MITOCHONDRIAL"/>
    <property type="match status" value="1"/>
</dbReference>
<evidence type="ECO:0000256" key="2">
    <source>
        <dbReference type="ARBA" id="ARBA00004749"/>
    </source>
</evidence>
<organism evidence="9 10">
    <name type="scientific">Candidatus Liberibacter asiaticus str. gxpsy</name>
    <dbReference type="NCBI Taxonomy" id="1174529"/>
    <lineage>
        <taxon>Bacteria</taxon>
        <taxon>Pseudomonadati</taxon>
        <taxon>Pseudomonadota</taxon>
        <taxon>Alphaproteobacteria</taxon>
        <taxon>Hyphomicrobiales</taxon>
        <taxon>Rhizobiaceae</taxon>
        <taxon>Liberibacter</taxon>
    </lineage>
</organism>
<evidence type="ECO:0000256" key="6">
    <source>
        <dbReference type="ARBA" id="ARBA00023002"/>
    </source>
</evidence>
<keyword evidence="4" id="KW-0285">Flavoprotein</keyword>
<protein>
    <submittedName>
        <fullName evidence="9">2-octaprenyl-6-methoxyphenyl hydroxylase</fullName>
    </submittedName>
</protein>
<reference evidence="9 10" key="1">
    <citation type="journal article" date="2013" name="Genome Announc.">
        <title>Complete Genome Sequence of a Chinese Strain of 'Candidatus Liberibacter asiaticus'.</title>
        <authorList>
            <person name="Lin H."/>
            <person name="Han C.S."/>
            <person name="Liu B."/>
            <person name="Lou B."/>
            <person name="Bai X."/>
            <person name="Deng C."/>
            <person name="Civerolo E.L."/>
            <person name="Gupta G."/>
        </authorList>
    </citation>
    <scope>NUCLEOTIDE SEQUENCE [LARGE SCALE GENOMIC DNA]</scope>
    <source>
        <strain evidence="10">gxpsy</strain>
    </source>
</reference>
<dbReference type="SUPFAM" id="SSF51905">
    <property type="entry name" value="FAD/NAD(P)-binding domain"/>
    <property type="match status" value="1"/>
</dbReference>
<dbReference type="Pfam" id="PF01494">
    <property type="entry name" value="FAD_binding_3"/>
    <property type="match status" value="1"/>
</dbReference>
<comment type="similarity">
    <text evidence="3">Belongs to the UbiH/COQ6 family.</text>
</comment>
<dbReference type="InterPro" id="IPR002938">
    <property type="entry name" value="FAD-bd"/>
</dbReference>
<dbReference type="GeneID" id="93077076"/>
<comment type="cofactor">
    <cofactor evidence="1">
        <name>FAD</name>
        <dbReference type="ChEBI" id="CHEBI:57692"/>
    </cofactor>
</comment>
<dbReference type="Gene3D" id="3.50.50.60">
    <property type="entry name" value="FAD/NAD(P)-binding domain"/>
    <property type="match status" value="2"/>
</dbReference>
<dbReference type="RefSeq" id="WP_015452676.1">
    <property type="nucleotide sequence ID" value="NC_020549.1"/>
</dbReference>
<name>A0ABN4B134_LIBAS</name>
<evidence type="ECO:0000256" key="5">
    <source>
        <dbReference type="ARBA" id="ARBA00022827"/>
    </source>
</evidence>
<dbReference type="Proteomes" id="UP000011820">
    <property type="component" value="Chromosome"/>
</dbReference>
<evidence type="ECO:0000256" key="4">
    <source>
        <dbReference type="ARBA" id="ARBA00022630"/>
    </source>
</evidence>
<keyword evidence="10" id="KW-1185">Reference proteome</keyword>
<dbReference type="InterPro" id="IPR051205">
    <property type="entry name" value="UbiH/COQ6_monooxygenase"/>
</dbReference>